<evidence type="ECO:0000256" key="3">
    <source>
        <dbReference type="ARBA" id="ARBA00022448"/>
    </source>
</evidence>
<comment type="caution">
    <text evidence="10">The sequence shown here is derived from an EMBL/GenBank/DDBJ whole genome shotgun (WGS) entry which is preliminary data.</text>
</comment>
<dbReference type="NCBIfam" id="NF008049">
    <property type="entry name" value="PRK10782.1"/>
    <property type="match status" value="1"/>
</dbReference>
<organism evidence="10 11">
    <name type="scientific">Mesobacillus boroniphilus JCM 21738</name>
    <dbReference type="NCBI Taxonomy" id="1294265"/>
    <lineage>
        <taxon>Bacteria</taxon>
        <taxon>Bacillati</taxon>
        <taxon>Bacillota</taxon>
        <taxon>Bacilli</taxon>
        <taxon>Bacillales</taxon>
        <taxon>Bacillaceae</taxon>
        <taxon>Mesobacillus</taxon>
    </lineage>
</organism>
<evidence type="ECO:0000256" key="8">
    <source>
        <dbReference type="RuleBase" id="RU363032"/>
    </source>
</evidence>
<protein>
    <submittedName>
        <fullName evidence="10">Methionine ABC transporter permease protein</fullName>
    </submittedName>
</protein>
<feature type="transmembrane region" description="Helical" evidence="8">
    <location>
        <begin position="192"/>
        <end position="212"/>
    </location>
</feature>
<keyword evidence="7 8" id="KW-0472">Membrane</keyword>
<evidence type="ECO:0000256" key="1">
    <source>
        <dbReference type="ARBA" id="ARBA00004651"/>
    </source>
</evidence>
<dbReference type="InterPro" id="IPR035906">
    <property type="entry name" value="MetI-like_sf"/>
</dbReference>
<accession>W4RTP8</accession>
<comment type="similarity">
    <text evidence="2">Belongs to the binding-protein-dependent transport system permease family. CysTW subfamily.</text>
</comment>
<feature type="transmembrane region" description="Helical" evidence="8">
    <location>
        <begin position="150"/>
        <end position="172"/>
    </location>
</feature>
<name>W4RTP8_9BACI</name>
<evidence type="ECO:0000256" key="6">
    <source>
        <dbReference type="ARBA" id="ARBA00022989"/>
    </source>
</evidence>
<feature type="transmembrane region" description="Helical" evidence="8">
    <location>
        <begin position="22"/>
        <end position="45"/>
    </location>
</feature>
<dbReference type="SUPFAM" id="SSF161098">
    <property type="entry name" value="MetI-like"/>
    <property type="match status" value="1"/>
</dbReference>
<keyword evidence="4" id="KW-1003">Cell membrane</keyword>
<dbReference type="PANTHER" id="PTHR30450">
    <property type="entry name" value="ABC TRANSPORTER PERMEASE"/>
    <property type="match status" value="1"/>
</dbReference>
<gene>
    <name evidence="10" type="ORF">JCM21738_4818</name>
</gene>
<dbReference type="CDD" id="cd06261">
    <property type="entry name" value="TM_PBP2"/>
    <property type="match status" value="1"/>
</dbReference>
<keyword evidence="5 8" id="KW-0812">Transmembrane</keyword>
<feature type="transmembrane region" description="Helical" evidence="8">
    <location>
        <begin position="86"/>
        <end position="110"/>
    </location>
</feature>
<evidence type="ECO:0000259" key="9">
    <source>
        <dbReference type="PROSITE" id="PS50928"/>
    </source>
</evidence>
<proteinExistence type="inferred from homology"/>
<feature type="domain" description="ABC transmembrane type-1" evidence="9">
    <location>
        <begin position="18"/>
        <end position="210"/>
    </location>
</feature>
<dbReference type="Gene3D" id="1.10.3720.10">
    <property type="entry name" value="MetI-like"/>
    <property type="match status" value="1"/>
</dbReference>
<keyword evidence="3 8" id="KW-0813">Transport</keyword>
<dbReference type="InterPro" id="IPR000515">
    <property type="entry name" value="MetI-like"/>
</dbReference>
<evidence type="ECO:0000256" key="7">
    <source>
        <dbReference type="ARBA" id="ARBA00023136"/>
    </source>
</evidence>
<evidence type="ECO:0000256" key="5">
    <source>
        <dbReference type="ARBA" id="ARBA00022692"/>
    </source>
</evidence>
<keyword evidence="6 8" id="KW-1133">Transmembrane helix</keyword>
<dbReference type="PANTHER" id="PTHR30450:SF1">
    <property type="entry name" value="D-METHIONINE TRANSPORT SYSTEM PERMEASE PROTEIN METI-RELATED"/>
    <property type="match status" value="1"/>
</dbReference>
<feature type="transmembrane region" description="Helical" evidence="8">
    <location>
        <begin position="57"/>
        <end position="80"/>
    </location>
</feature>
<evidence type="ECO:0000313" key="11">
    <source>
        <dbReference type="Proteomes" id="UP000018949"/>
    </source>
</evidence>
<evidence type="ECO:0000256" key="4">
    <source>
        <dbReference type="ARBA" id="ARBA00022475"/>
    </source>
</evidence>
<dbReference type="GO" id="GO:0048473">
    <property type="term" value="P:D-methionine transmembrane transport"/>
    <property type="evidence" value="ECO:0007669"/>
    <property type="project" value="TreeGrafter"/>
</dbReference>
<dbReference type="GO" id="GO:0005886">
    <property type="term" value="C:plasma membrane"/>
    <property type="evidence" value="ECO:0007669"/>
    <property type="project" value="UniProtKB-SubCell"/>
</dbReference>
<dbReference type="EMBL" id="BAUW01000098">
    <property type="protein sequence ID" value="GAE47800.1"/>
    <property type="molecule type" value="Genomic_DNA"/>
</dbReference>
<evidence type="ECO:0000256" key="2">
    <source>
        <dbReference type="ARBA" id="ARBA00007069"/>
    </source>
</evidence>
<dbReference type="Pfam" id="PF00528">
    <property type="entry name" value="BPD_transp_1"/>
    <property type="match status" value="1"/>
</dbReference>
<dbReference type="AlphaFoldDB" id="W4RTP8"/>
<dbReference type="eggNOG" id="COG2011">
    <property type="taxonomic scope" value="Bacteria"/>
</dbReference>
<comment type="subcellular location">
    <subcellularLocation>
        <location evidence="1 8">Cell membrane</location>
        <topology evidence="1 8">Multi-pass membrane protein</topology>
    </subcellularLocation>
</comment>
<dbReference type="InterPro" id="IPR051322">
    <property type="entry name" value="AA_ABC_Transporter_Permease"/>
</dbReference>
<dbReference type="FunFam" id="1.10.3720.10:FF:000002">
    <property type="entry name" value="D-methionine ABC transporter permease MetI"/>
    <property type="match status" value="1"/>
</dbReference>
<evidence type="ECO:0000313" key="10">
    <source>
        <dbReference type="EMBL" id="GAE47800.1"/>
    </source>
</evidence>
<sequence length="222" mass="23797">MMLLDNLISLLPELNKAFFETIYMVGISILVAIIVGLPTGVLLFVTDKGLFLENQVFKNIAGFIVNMIRSVPFIILLIALLPLANLIAGTTIGPTAASVSLSVAAIPFFARIVEQSFREIDKGVIEAAVATGATPWIIIKDVLIPEAKPGIVQGVTITIISLVAYSAMAGIVGGGGVGDLAIRFGYYRYDNTIMITTVIILICLVQFIQFGGDRIARVVDKR</sequence>
<reference evidence="10 11" key="1">
    <citation type="submission" date="2013-12" db="EMBL/GenBank/DDBJ databases">
        <title>NBRP : Genome information of microbial organism related human and environment.</title>
        <authorList>
            <person name="Hattori M."/>
            <person name="Oshima K."/>
            <person name="Inaba H."/>
            <person name="Suda W."/>
            <person name="Sakamoto M."/>
            <person name="Iino T."/>
            <person name="Kitahara M."/>
            <person name="Oshida Y."/>
            <person name="Iida T."/>
            <person name="Kudo T."/>
            <person name="Itoh T."/>
            <person name="Ahmed I."/>
            <person name="Ohkuma M."/>
        </authorList>
    </citation>
    <scope>NUCLEOTIDE SEQUENCE [LARGE SCALE GENOMIC DNA]</scope>
    <source>
        <strain evidence="10 11">JCM 21738</strain>
    </source>
</reference>
<keyword evidence="11" id="KW-1185">Reference proteome</keyword>
<dbReference type="Proteomes" id="UP000018949">
    <property type="component" value="Unassembled WGS sequence"/>
</dbReference>
<dbReference type="PROSITE" id="PS50928">
    <property type="entry name" value="ABC_TM1"/>
    <property type="match status" value="1"/>
</dbReference>